<name>A0A9X6UCA5_BACCE</name>
<reference evidence="1 2" key="1">
    <citation type="submission" date="2017-09" db="EMBL/GenBank/DDBJ databases">
        <title>Large-scale bioinformatics analysis of Bacillus genomes uncovers conserved roles of natural products in bacterial physiology.</title>
        <authorList>
            <consortium name="Agbiome Team Llc"/>
            <person name="Bleich R.M."/>
            <person name="Kirk G.J."/>
            <person name="Santa Maria K.C."/>
            <person name="Allen S.E."/>
            <person name="Farag S."/>
            <person name="Shank E.A."/>
            <person name="Bowers A."/>
        </authorList>
    </citation>
    <scope>NUCLEOTIDE SEQUENCE [LARGE SCALE GENOMIC DNA]</scope>
    <source>
        <strain evidence="1 2">AFS027647</strain>
    </source>
</reference>
<protein>
    <submittedName>
        <fullName evidence="1">Uncharacterized protein</fullName>
    </submittedName>
</protein>
<dbReference type="Proteomes" id="UP000220691">
    <property type="component" value="Unassembled WGS sequence"/>
</dbReference>
<proteinExistence type="predicted"/>
<dbReference type="EMBL" id="NUAN01000071">
    <property type="protein sequence ID" value="PEN97751.1"/>
    <property type="molecule type" value="Genomic_DNA"/>
</dbReference>
<dbReference type="AlphaFoldDB" id="A0A9X6UCA5"/>
<evidence type="ECO:0000313" key="2">
    <source>
        <dbReference type="Proteomes" id="UP000220691"/>
    </source>
</evidence>
<dbReference type="RefSeq" id="WP_098126359.1">
    <property type="nucleotide sequence ID" value="NZ_NUAN01000071.1"/>
</dbReference>
<gene>
    <name evidence="1" type="ORF">CN553_11905</name>
</gene>
<organism evidence="1 2">
    <name type="scientific">Bacillus cereus</name>
    <dbReference type="NCBI Taxonomy" id="1396"/>
    <lineage>
        <taxon>Bacteria</taxon>
        <taxon>Bacillati</taxon>
        <taxon>Bacillota</taxon>
        <taxon>Bacilli</taxon>
        <taxon>Bacillales</taxon>
        <taxon>Bacillaceae</taxon>
        <taxon>Bacillus</taxon>
        <taxon>Bacillus cereus group</taxon>
    </lineage>
</organism>
<accession>A0A9X6UCA5</accession>
<evidence type="ECO:0000313" key="1">
    <source>
        <dbReference type="EMBL" id="PEN97751.1"/>
    </source>
</evidence>
<sequence length="59" mass="6772">MIVYGTVQVDYSVDINVKSIMVEDMGIEKSNKLIREAIFEKYGVHASDIFVKGFKKEEE</sequence>
<comment type="caution">
    <text evidence="1">The sequence shown here is derived from an EMBL/GenBank/DDBJ whole genome shotgun (WGS) entry which is preliminary data.</text>
</comment>